<organism evidence="1 2">
    <name type="scientific">Candidatus Berkelbacteria bacterium CG10_big_fil_rev_8_21_14_0_10_43_13</name>
    <dbReference type="NCBI Taxonomy" id="1974514"/>
    <lineage>
        <taxon>Bacteria</taxon>
        <taxon>Candidatus Berkelbacteria</taxon>
    </lineage>
</organism>
<dbReference type="EMBL" id="PEZW01000014">
    <property type="protein sequence ID" value="PIS07748.1"/>
    <property type="molecule type" value="Genomic_DNA"/>
</dbReference>
<gene>
    <name evidence="1" type="ORF">COT78_02165</name>
</gene>
<dbReference type="Proteomes" id="UP000231382">
    <property type="component" value="Unassembled WGS sequence"/>
</dbReference>
<protein>
    <submittedName>
        <fullName evidence="1">Uncharacterized protein</fullName>
    </submittedName>
</protein>
<evidence type="ECO:0000313" key="2">
    <source>
        <dbReference type="Proteomes" id="UP000231382"/>
    </source>
</evidence>
<proteinExistence type="predicted"/>
<evidence type="ECO:0000313" key="1">
    <source>
        <dbReference type="EMBL" id="PIS07748.1"/>
    </source>
</evidence>
<reference evidence="2" key="1">
    <citation type="submission" date="2017-09" db="EMBL/GenBank/DDBJ databases">
        <title>Depth-based differentiation of microbial function through sediment-hosted aquifers and enrichment of novel symbionts in the deep terrestrial subsurface.</title>
        <authorList>
            <person name="Probst A.J."/>
            <person name="Ladd B."/>
            <person name="Jarett J.K."/>
            <person name="Geller-Mcgrath D.E."/>
            <person name="Sieber C.M.K."/>
            <person name="Emerson J.B."/>
            <person name="Anantharaman K."/>
            <person name="Thomas B.C."/>
            <person name="Malmstrom R."/>
            <person name="Stieglmeier M."/>
            <person name="Klingl A."/>
            <person name="Woyke T."/>
            <person name="Ryan C.M."/>
            <person name="Banfield J.F."/>
        </authorList>
    </citation>
    <scope>NUCLEOTIDE SEQUENCE [LARGE SCALE GENOMIC DNA]</scope>
</reference>
<name>A0A2H0W8S2_9BACT</name>
<accession>A0A2H0W8S2</accession>
<sequence>MKIDQRLSAPGHIRFALAVAEGTITPHAPCPPTTQTRTVCLKWAVHHRDGHEPIAKRRTIPR</sequence>
<comment type="caution">
    <text evidence="1">The sequence shown here is derived from an EMBL/GenBank/DDBJ whole genome shotgun (WGS) entry which is preliminary data.</text>
</comment>
<dbReference type="AlphaFoldDB" id="A0A2H0W8S2"/>